<protein>
    <submittedName>
        <fullName evidence="12">Innexin</fullName>
    </submittedName>
</protein>
<evidence type="ECO:0000256" key="5">
    <source>
        <dbReference type="ARBA" id="ARBA00022989"/>
    </source>
</evidence>
<sequence length="121" mass="13922">MVGVEFIDYLTKLRVNDFLGLEDFADKMSFMYSVLILLLCTTIIAVKQYLLASIACYIPTVPSGKDFDKFLQNFCWVHGTIPLLEGEHIPQNFSEWDEADKNLRIIRKKQAMNPGTKDEEL</sequence>
<keyword evidence="3" id="KW-1003">Cell membrane</keyword>
<keyword evidence="8" id="KW-0407">Ion channel</keyword>
<dbReference type="OrthoDB" id="5867527at2759"/>
<reference evidence="10 11" key="2">
    <citation type="submission" date="2018-11" db="EMBL/GenBank/DDBJ databases">
        <authorList>
            <consortium name="Pathogen Informatics"/>
        </authorList>
    </citation>
    <scope>NUCLEOTIDE SEQUENCE [LARGE SCALE GENOMIC DNA]</scope>
</reference>
<keyword evidence="2" id="KW-0813">Transport</keyword>
<dbReference type="InterPro" id="IPR000990">
    <property type="entry name" value="Innexin"/>
</dbReference>
<dbReference type="Pfam" id="PF00876">
    <property type="entry name" value="Innexin"/>
    <property type="match status" value="1"/>
</dbReference>
<dbReference type="GO" id="GO:0034220">
    <property type="term" value="P:monoatomic ion transmembrane transport"/>
    <property type="evidence" value="ECO:0007669"/>
    <property type="project" value="UniProtKB-KW"/>
</dbReference>
<keyword evidence="4 9" id="KW-0812">Transmembrane</keyword>
<evidence type="ECO:0000256" key="1">
    <source>
        <dbReference type="ARBA" id="ARBA00004651"/>
    </source>
</evidence>
<dbReference type="WBParaSite" id="HDID_0001080701-mRNA-1">
    <property type="protein sequence ID" value="HDID_0001080701-mRNA-1"/>
    <property type="gene ID" value="HDID_0001080701"/>
</dbReference>
<dbReference type="EMBL" id="UYSG01011958">
    <property type="protein sequence ID" value="VDL64045.1"/>
    <property type="molecule type" value="Genomic_DNA"/>
</dbReference>
<evidence type="ECO:0000256" key="6">
    <source>
        <dbReference type="ARBA" id="ARBA00023065"/>
    </source>
</evidence>
<evidence type="ECO:0000256" key="3">
    <source>
        <dbReference type="ARBA" id="ARBA00022475"/>
    </source>
</evidence>
<evidence type="ECO:0000313" key="12">
    <source>
        <dbReference type="WBParaSite" id="HDID_0001080701-mRNA-1"/>
    </source>
</evidence>
<gene>
    <name evidence="10" type="ORF">HDID_LOCUS10805</name>
</gene>
<comment type="subcellular location">
    <subcellularLocation>
        <location evidence="1">Cell membrane</location>
        <topology evidence="1">Multi-pass membrane protein</topology>
    </subcellularLocation>
</comment>
<organism evidence="12">
    <name type="scientific">Hymenolepis diminuta</name>
    <name type="common">Rat tapeworm</name>
    <dbReference type="NCBI Taxonomy" id="6216"/>
    <lineage>
        <taxon>Eukaryota</taxon>
        <taxon>Metazoa</taxon>
        <taxon>Spiralia</taxon>
        <taxon>Lophotrochozoa</taxon>
        <taxon>Platyhelminthes</taxon>
        <taxon>Cestoda</taxon>
        <taxon>Eucestoda</taxon>
        <taxon>Cyclophyllidea</taxon>
        <taxon>Hymenolepididae</taxon>
        <taxon>Hymenolepis</taxon>
    </lineage>
</organism>
<keyword evidence="7 9" id="KW-0472">Membrane</keyword>
<feature type="transmembrane region" description="Helical" evidence="9">
    <location>
        <begin position="29"/>
        <end position="46"/>
    </location>
</feature>
<accession>A0A0R3SYG2</accession>
<evidence type="ECO:0000313" key="10">
    <source>
        <dbReference type="EMBL" id="VDL64045.1"/>
    </source>
</evidence>
<evidence type="ECO:0000313" key="11">
    <source>
        <dbReference type="Proteomes" id="UP000274504"/>
    </source>
</evidence>
<evidence type="ECO:0000256" key="9">
    <source>
        <dbReference type="SAM" id="Phobius"/>
    </source>
</evidence>
<keyword evidence="6" id="KW-0406">Ion transport</keyword>
<reference evidence="12" key="1">
    <citation type="submission" date="2017-02" db="UniProtKB">
        <authorList>
            <consortium name="WormBaseParasite"/>
        </authorList>
    </citation>
    <scope>IDENTIFICATION</scope>
</reference>
<evidence type="ECO:0000256" key="8">
    <source>
        <dbReference type="ARBA" id="ARBA00023303"/>
    </source>
</evidence>
<evidence type="ECO:0000256" key="4">
    <source>
        <dbReference type="ARBA" id="ARBA00022692"/>
    </source>
</evidence>
<evidence type="ECO:0000256" key="2">
    <source>
        <dbReference type="ARBA" id="ARBA00022448"/>
    </source>
</evidence>
<name>A0A0R3SYG2_HYMDI</name>
<dbReference type="STRING" id="6216.A0A0R3SYG2"/>
<evidence type="ECO:0000256" key="7">
    <source>
        <dbReference type="ARBA" id="ARBA00023136"/>
    </source>
</evidence>
<dbReference type="AlphaFoldDB" id="A0A0R3SYG2"/>
<dbReference type="Proteomes" id="UP000274504">
    <property type="component" value="Unassembled WGS sequence"/>
</dbReference>
<dbReference type="GO" id="GO:0005886">
    <property type="term" value="C:plasma membrane"/>
    <property type="evidence" value="ECO:0007669"/>
    <property type="project" value="UniProtKB-SubCell"/>
</dbReference>
<keyword evidence="5 9" id="KW-1133">Transmembrane helix</keyword>
<proteinExistence type="predicted"/>